<comment type="caution">
    <text evidence="1">The sequence shown here is derived from an EMBL/GenBank/DDBJ whole genome shotgun (WGS) entry which is preliminary data.</text>
</comment>
<name>A0A2H0LL00_9BACT</name>
<dbReference type="AlphaFoldDB" id="A0A2H0LL00"/>
<organism evidence="1 2">
    <name type="scientific">Candidatus Abzuiibacterium crystallinum</name>
    <dbReference type="NCBI Taxonomy" id="1974748"/>
    <lineage>
        <taxon>Bacteria</taxon>
        <taxon>Pseudomonadati</taxon>
        <taxon>Candidatus Omnitrophota</taxon>
        <taxon>Candidatus Abzuiibacterium</taxon>
    </lineage>
</organism>
<evidence type="ECO:0000313" key="1">
    <source>
        <dbReference type="EMBL" id="PIQ85089.1"/>
    </source>
</evidence>
<gene>
    <name evidence="1" type="ORF">COV74_10860</name>
</gene>
<proteinExistence type="predicted"/>
<dbReference type="EMBL" id="PCVY01000076">
    <property type="protein sequence ID" value="PIQ85089.1"/>
    <property type="molecule type" value="Genomic_DNA"/>
</dbReference>
<protein>
    <recommendedName>
        <fullName evidence="3">Transposase</fullName>
    </recommendedName>
</protein>
<reference evidence="1 2" key="1">
    <citation type="submission" date="2017-09" db="EMBL/GenBank/DDBJ databases">
        <title>Depth-based differentiation of microbial function through sediment-hosted aquifers and enrichment of novel symbionts in the deep terrestrial subsurface.</title>
        <authorList>
            <person name="Probst A.J."/>
            <person name="Ladd B."/>
            <person name="Jarett J.K."/>
            <person name="Geller-Mcgrath D.E."/>
            <person name="Sieber C.M."/>
            <person name="Emerson J.B."/>
            <person name="Anantharaman K."/>
            <person name="Thomas B.C."/>
            <person name="Malmstrom R."/>
            <person name="Stieglmeier M."/>
            <person name="Klingl A."/>
            <person name="Woyke T."/>
            <person name="Ryan C.M."/>
            <person name="Banfield J.F."/>
        </authorList>
    </citation>
    <scope>NUCLEOTIDE SEQUENCE [LARGE SCALE GENOMIC DNA]</scope>
    <source>
        <strain evidence="1">CG11_big_fil_rev_8_21_14_0_20_45_26</strain>
    </source>
</reference>
<evidence type="ECO:0000313" key="2">
    <source>
        <dbReference type="Proteomes" id="UP000230859"/>
    </source>
</evidence>
<dbReference type="Proteomes" id="UP000230859">
    <property type="component" value="Unassembled WGS sequence"/>
</dbReference>
<sequence>MKKQKKIKTIDPATHQLSPRQEQLIKTQIRKNSKVIDFLIERIDLLINREKCPKDANTLLMFRKRLNIAMAENDTFRHVLWLHQHHQFKWRTLPKDLPDPVTFLVNRIKTRQQTAIASLCMK</sequence>
<accession>A0A2H0LL00</accession>
<evidence type="ECO:0008006" key="3">
    <source>
        <dbReference type="Google" id="ProtNLM"/>
    </source>
</evidence>